<gene>
    <name evidence="1" type="ORF">CCR94_05775</name>
</gene>
<evidence type="ECO:0000313" key="2">
    <source>
        <dbReference type="Proteomes" id="UP000239089"/>
    </source>
</evidence>
<keyword evidence="2" id="KW-1185">Reference proteome</keyword>
<dbReference type="Proteomes" id="UP000239089">
    <property type="component" value="Unassembled WGS sequence"/>
</dbReference>
<comment type="caution">
    <text evidence="1">The sequence shown here is derived from an EMBL/GenBank/DDBJ whole genome shotgun (WGS) entry which is preliminary data.</text>
</comment>
<organism evidence="1 2">
    <name type="scientific">Rhodoblastus sphagnicola</name>
    <dbReference type="NCBI Taxonomy" id="333368"/>
    <lineage>
        <taxon>Bacteria</taxon>
        <taxon>Pseudomonadati</taxon>
        <taxon>Pseudomonadota</taxon>
        <taxon>Alphaproteobacteria</taxon>
        <taxon>Hyphomicrobiales</taxon>
        <taxon>Rhodoblastaceae</taxon>
        <taxon>Rhodoblastus</taxon>
    </lineage>
</organism>
<sequence>MEDIINRIESIHRALRSAPRQEQRDELAAESLALCLRDLHAIVAQSRAAGRARRPSLRLIDCQGVTEPPVSRQREGLRSLTQDHAVETPS</sequence>
<dbReference type="OrthoDB" id="8456229at2"/>
<dbReference type="RefSeq" id="WP_104506935.1">
    <property type="nucleotide sequence ID" value="NZ_JACIGC010000013.1"/>
</dbReference>
<protein>
    <submittedName>
        <fullName evidence="1">Uncharacterized protein</fullName>
    </submittedName>
</protein>
<proteinExistence type="predicted"/>
<dbReference type="EMBL" id="NHSJ01000040">
    <property type="protein sequence ID" value="PPQ32317.1"/>
    <property type="molecule type" value="Genomic_DNA"/>
</dbReference>
<accession>A0A2S6NCI4</accession>
<evidence type="ECO:0000313" key="1">
    <source>
        <dbReference type="EMBL" id="PPQ32317.1"/>
    </source>
</evidence>
<dbReference type="AlphaFoldDB" id="A0A2S6NCI4"/>
<reference evidence="1 2" key="1">
    <citation type="journal article" date="2018" name="Arch. Microbiol.">
        <title>New insights into the metabolic potential of the phototrophic purple bacterium Rhodopila globiformis DSM 161(T) from its draft genome sequence and evidence for a vanadium-dependent nitrogenase.</title>
        <authorList>
            <person name="Imhoff J.F."/>
            <person name="Rahn T."/>
            <person name="Kunzel S."/>
            <person name="Neulinger S.C."/>
        </authorList>
    </citation>
    <scope>NUCLEOTIDE SEQUENCE [LARGE SCALE GENOMIC DNA]</scope>
    <source>
        <strain evidence="1 2">DSM 16996</strain>
    </source>
</reference>
<name>A0A2S6NCI4_9HYPH</name>